<dbReference type="PROSITE" id="PS00671">
    <property type="entry name" value="D_2_HYDROXYACID_DH_3"/>
    <property type="match status" value="1"/>
</dbReference>
<evidence type="ECO:0000259" key="6">
    <source>
        <dbReference type="Pfam" id="PF02826"/>
    </source>
</evidence>
<evidence type="ECO:0000313" key="7">
    <source>
        <dbReference type="EMBL" id="HJD39560.1"/>
    </source>
</evidence>
<evidence type="ECO:0000256" key="3">
    <source>
        <dbReference type="ARBA" id="ARBA00023027"/>
    </source>
</evidence>
<dbReference type="Pfam" id="PF02826">
    <property type="entry name" value="2-Hacid_dh_C"/>
    <property type="match status" value="1"/>
</dbReference>
<comment type="caution">
    <text evidence="7">The sequence shown here is derived from an EMBL/GenBank/DDBJ whole genome shotgun (WGS) entry which is preliminary data.</text>
</comment>
<name>A0A9D2R6Y8_9FIRM</name>
<feature type="domain" description="D-isomer specific 2-hydroxyacid dehydrogenase NAD-binding" evidence="6">
    <location>
        <begin position="111"/>
        <end position="296"/>
    </location>
</feature>
<dbReference type="Gene3D" id="3.40.50.720">
    <property type="entry name" value="NAD(P)-binding Rossmann-like Domain"/>
    <property type="match status" value="2"/>
</dbReference>
<dbReference type="PANTHER" id="PTHR43761:SF1">
    <property type="entry name" value="D-ISOMER SPECIFIC 2-HYDROXYACID DEHYDROGENASE CATALYTIC DOMAIN-CONTAINING PROTEIN-RELATED"/>
    <property type="match status" value="1"/>
</dbReference>
<gene>
    <name evidence="7" type="ORF">H9913_05985</name>
</gene>
<dbReference type="SUPFAM" id="SSF51735">
    <property type="entry name" value="NAD(P)-binding Rossmann-fold domains"/>
    <property type="match status" value="1"/>
</dbReference>
<dbReference type="PROSITE" id="PS00670">
    <property type="entry name" value="D_2_HYDROXYACID_DH_2"/>
    <property type="match status" value="1"/>
</dbReference>
<protein>
    <submittedName>
        <fullName evidence="7">Hydroxyacid dehydrogenase</fullName>
    </submittedName>
</protein>
<evidence type="ECO:0000256" key="4">
    <source>
        <dbReference type="RuleBase" id="RU003719"/>
    </source>
</evidence>
<keyword evidence="3" id="KW-0520">NAD</keyword>
<sequence>MKILHIGREENMERYPAPDYIAEEIETVSLPMGKRPEDYLDAMEEAQVIVADAMADVPGALIRKMPHLKMIHSEGVAYNRIDLKTAKEREIYVCNCRGMNASAVAEQTVFLMQGMLKNVLLNDRGVREGRQIQIKEGYMVRGDLKELSDCKAGLIGLGDIGKSTAALLAAYHTETYYYKRHPLSKEEEKQYKVTYLPLEKLLETCDIISLHLPVTEETQRMCDKNFFGKMKEGAYFVNTSRGELVDDQALINALKAGKLSMAALDTLSHEPVQKDHILLRQPEEIRNKLLFSPHIGGITASSFRRGYAMIWENVERILRGEKPMNVVNEK</sequence>
<dbReference type="InterPro" id="IPR006140">
    <property type="entry name" value="D-isomer_DH_NAD-bd"/>
</dbReference>
<organism evidence="7 8">
    <name type="scientific">Candidatus Blautia stercoripullorum</name>
    <dbReference type="NCBI Taxonomy" id="2838502"/>
    <lineage>
        <taxon>Bacteria</taxon>
        <taxon>Bacillati</taxon>
        <taxon>Bacillota</taxon>
        <taxon>Clostridia</taxon>
        <taxon>Lachnospirales</taxon>
        <taxon>Lachnospiraceae</taxon>
        <taxon>Blautia</taxon>
    </lineage>
</organism>
<keyword evidence="2 4" id="KW-0560">Oxidoreductase</keyword>
<evidence type="ECO:0000259" key="5">
    <source>
        <dbReference type="Pfam" id="PF00389"/>
    </source>
</evidence>
<comment type="similarity">
    <text evidence="1 4">Belongs to the D-isomer specific 2-hydroxyacid dehydrogenase family.</text>
</comment>
<dbReference type="AlphaFoldDB" id="A0A9D2R6Y8"/>
<dbReference type="Pfam" id="PF00389">
    <property type="entry name" value="2-Hacid_dh"/>
    <property type="match status" value="1"/>
</dbReference>
<dbReference type="InterPro" id="IPR036291">
    <property type="entry name" value="NAD(P)-bd_dom_sf"/>
</dbReference>
<reference evidence="7" key="1">
    <citation type="journal article" date="2021" name="PeerJ">
        <title>Extensive microbial diversity within the chicken gut microbiome revealed by metagenomics and culture.</title>
        <authorList>
            <person name="Gilroy R."/>
            <person name="Ravi A."/>
            <person name="Getino M."/>
            <person name="Pursley I."/>
            <person name="Horton D.L."/>
            <person name="Alikhan N.F."/>
            <person name="Baker D."/>
            <person name="Gharbi K."/>
            <person name="Hall N."/>
            <person name="Watson M."/>
            <person name="Adriaenssens E.M."/>
            <person name="Foster-Nyarko E."/>
            <person name="Jarju S."/>
            <person name="Secka A."/>
            <person name="Antonio M."/>
            <person name="Oren A."/>
            <person name="Chaudhuri R.R."/>
            <person name="La Ragione R."/>
            <person name="Hildebrand F."/>
            <person name="Pallen M.J."/>
        </authorList>
    </citation>
    <scope>NUCLEOTIDE SEQUENCE</scope>
    <source>
        <strain evidence="7">ChiW19-6364</strain>
    </source>
</reference>
<dbReference type="PANTHER" id="PTHR43761">
    <property type="entry name" value="D-ISOMER SPECIFIC 2-HYDROXYACID DEHYDROGENASE FAMILY PROTEIN (AFU_ORTHOLOGUE AFUA_1G13630)"/>
    <property type="match status" value="1"/>
</dbReference>
<accession>A0A9D2R6Y8</accession>
<evidence type="ECO:0000313" key="8">
    <source>
        <dbReference type="Proteomes" id="UP000823850"/>
    </source>
</evidence>
<feature type="domain" description="D-isomer specific 2-hydroxyacid dehydrogenase catalytic" evidence="5">
    <location>
        <begin position="20"/>
        <end position="328"/>
    </location>
</feature>
<evidence type="ECO:0000256" key="2">
    <source>
        <dbReference type="ARBA" id="ARBA00023002"/>
    </source>
</evidence>
<dbReference type="GO" id="GO:0016616">
    <property type="term" value="F:oxidoreductase activity, acting on the CH-OH group of donors, NAD or NADP as acceptor"/>
    <property type="evidence" value="ECO:0007669"/>
    <property type="project" value="InterPro"/>
</dbReference>
<proteinExistence type="inferred from homology"/>
<dbReference type="InterPro" id="IPR050418">
    <property type="entry name" value="D-iso_2-hydroxyacid_DH_PdxB"/>
</dbReference>
<evidence type="ECO:0000256" key="1">
    <source>
        <dbReference type="ARBA" id="ARBA00005854"/>
    </source>
</evidence>
<dbReference type="Proteomes" id="UP000823850">
    <property type="component" value="Unassembled WGS sequence"/>
</dbReference>
<dbReference type="InterPro" id="IPR006139">
    <property type="entry name" value="D-isomer_2_OHA_DH_cat_dom"/>
</dbReference>
<dbReference type="GO" id="GO:0051287">
    <property type="term" value="F:NAD binding"/>
    <property type="evidence" value="ECO:0007669"/>
    <property type="project" value="InterPro"/>
</dbReference>
<reference evidence="7" key="2">
    <citation type="submission" date="2021-04" db="EMBL/GenBank/DDBJ databases">
        <authorList>
            <person name="Gilroy R."/>
        </authorList>
    </citation>
    <scope>NUCLEOTIDE SEQUENCE</scope>
    <source>
        <strain evidence="7">ChiW19-6364</strain>
    </source>
</reference>
<dbReference type="InterPro" id="IPR029753">
    <property type="entry name" value="D-isomer_DH_CS"/>
</dbReference>
<dbReference type="EMBL" id="DWUX01000112">
    <property type="protein sequence ID" value="HJD39560.1"/>
    <property type="molecule type" value="Genomic_DNA"/>
</dbReference>
<dbReference type="SUPFAM" id="SSF52283">
    <property type="entry name" value="Formate/glycerate dehydrogenase catalytic domain-like"/>
    <property type="match status" value="1"/>
</dbReference>